<reference evidence="1 2" key="1">
    <citation type="journal article" date="2016" name="Nat. Commun.">
        <title>Thousands of microbial genomes shed light on interconnected biogeochemical processes in an aquifer system.</title>
        <authorList>
            <person name="Anantharaman K."/>
            <person name="Brown C.T."/>
            <person name="Hug L.A."/>
            <person name="Sharon I."/>
            <person name="Castelle C.J."/>
            <person name="Probst A.J."/>
            <person name="Thomas B.C."/>
            <person name="Singh A."/>
            <person name="Wilkins M.J."/>
            <person name="Karaoz U."/>
            <person name="Brodie E.L."/>
            <person name="Williams K.H."/>
            <person name="Hubbard S.S."/>
            <person name="Banfield J.F."/>
        </authorList>
    </citation>
    <scope>NUCLEOTIDE SEQUENCE [LARGE SCALE GENOMIC DNA]</scope>
</reference>
<accession>A0A1F4ZR38</accession>
<gene>
    <name evidence="1" type="ORF">A2397_04225</name>
</gene>
<protein>
    <submittedName>
        <fullName evidence="1">Uncharacterized protein</fullName>
    </submittedName>
</protein>
<dbReference type="Proteomes" id="UP000176424">
    <property type="component" value="Unassembled WGS sequence"/>
</dbReference>
<name>A0A1F4ZR38_9BACT</name>
<organism evidence="1 2">
    <name type="scientific">Candidatus Amesbacteria bacterium RIFOXYB1_FULL_44_23</name>
    <dbReference type="NCBI Taxonomy" id="1797263"/>
    <lineage>
        <taxon>Bacteria</taxon>
        <taxon>Candidatus Amesiibacteriota</taxon>
    </lineage>
</organism>
<comment type="caution">
    <text evidence="1">The sequence shown here is derived from an EMBL/GenBank/DDBJ whole genome shotgun (WGS) entry which is preliminary data.</text>
</comment>
<evidence type="ECO:0000313" key="1">
    <source>
        <dbReference type="EMBL" id="OGD08805.1"/>
    </source>
</evidence>
<evidence type="ECO:0000313" key="2">
    <source>
        <dbReference type="Proteomes" id="UP000176424"/>
    </source>
</evidence>
<proteinExistence type="predicted"/>
<dbReference type="AlphaFoldDB" id="A0A1F4ZR38"/>
<dbReference type="EMBL" id="MEXR01000049">
    <property type="protein sequence ID" value="OGD08805.1"/>
    <property type="molecule type" value="Genomic_DNA"/>
</dbReference>
<sequence length="111" mass="13250">MTKLFYDHLVIREEIDLELDKFALDPQERQELIEIIDQTLHHNILNVIFNHLPKDKQPEFVKKLHTAPFDLELLEYLKIHAHPEIENKIKDHAAKIKKEIMGEIKKSTHKK</sequence>
<dbReference type="STRING" id="1797263.A2397_04225"/>